<sequence>MRREVCPMKRVLLTVAMLSVFFSAMFAFFPDVPKDHWAYEYVWKLWQRGIFIGYPDGEFKGDRYITRYEAATAVSRLLDFIEQKMLAGASGDLAQVVGNLSDKYMALEEKVNGLTGILDTLASQIGTTQANLTETERELLEKIDSVKEEIEMEFDKEISLNREVVNNIGLKLGNLSRDYERYKENVDAKISEVNEKLAALEKDLGNKIADLEGIVNLHEKDIINIYNKISSVNEELNNKIAATEEKLSRKDEEISAMVELHEKDIINLYNKVAALNEDLNKKILDTKAELSAKIESQEKTLNMVYTKLLDTESKLNDEISALKEKDAEIQKTVDLHEQDIVNLYGKTSSLEEDLNMKYNETNEKIDQVKAELEDKIESVKAYNRNLSILTGAFFGILGLILIAISGK</sequence>
<feature type="coiled-coil region" evidence="1">
    <location>
        <begin position="351"/>
        <end position="385"/>
    </location>
</feature>
<reference evidence="4 5" key="1">
    <citation type="journal article" date="2015" name="MBio">
        <title>Genome-Resolved Metagenomic Analysis Reveals Roles for Candidate Phyla and Other Microbial Community Members in Biogeochemical Transformations in Oil Reservoirs.</title>
        <authorList>
            <person name="Hu P."/>
            <person name="Tom L."/>
            <person name="Singh A."/>
            <person name="Thomas B.C."/>
            <person name="Baker B.J."/>
            <person name="Piceno Y.M."/>
            <person name="Andersen G.L."/>
            <person name="Banfield J.F."/>
        </authorList>
    </citation>
    <scope>NUCLEOTIDE SEQUENCE [LARGE SCALE GENOMIC DNA]</scope>
    <source>
        <strain evidence="4">46_26</strain>
    </source>
</reference>
<keyword evidence="2" id="KW-0812">Transmembrane</keyword>
<evidence type="ECO:0000313" key="5">
    <source>
        <dbReference type="Proteomes" id="UP000058636"/>
    </source>
</evidence>
<organism evidence="4 5">
    <name type="scientific">Thermotoga petrophila</name>
    <dbReference type="NCBI Taxonomy" id="93929"/>
    <lineage>
        <taxon>Bacteria</taxon>
        <taxon>Thermotogati</taxon>
        <taxon>Thermotogota</taxon>
        <taxon>Thermotogae</taxon>
        <taxon>Thermotogales</taxon>
        <taxon>Thermotogaceae</taxon>
        <taxon>Thermotoga</taxon>
    </lineage>
</organism>
<keyword evidence="2" id="KW-0472">Membrane</keyword>
<keyword evidence="1" id="KW-0175">Coiled coil</keyword>
<comment type="caution">
    <text evidence="4">The sequence shown here is derived from an EMBL/GenBank/DDBJ whole genome shotgun (WGS) entry which is preliminary data.</text>
</comment>
<name>A0A124FG17_9THEM</name>
<keyword evidence="2" id="KW-1133">Transmembrane helix</keyword>
<accession>A0A124FG17</accession>
<protein>
    <submittedName>
        <fullName evidence="4">Outer membrane protein alpha</fullName>
    </submittedName>
</protein>
<feature type="domain" description="SLH" evidence="3">
    <location>
        <begin position="25"/>
        <end position="88"/>
    </location>
</feature>
<feature type="coiled-coil region" evidence="1">
    <location>
        <begin position="118"/>
        <end position="325"/>
    </location>
</feature>
<dbReference type="PROSITE" id="PS51272">
    <property type="entry name" value="SLH"/>
    <property type="match status" value="1"/>
</dbReference>
<proteinExistence type="predicted"/>
<dbReference type="Proteomes" id="UP000058636">
    <property type="component" value="Unassembled WGS sequence"/>
</dbReference>
<dbReference type="InterPro" id="IPR051465">
    <property type="entry name" value="Cell_Envelope_Struct_Comp"/>
</dbReference>
<evidence type="ECO:0000259" key="3">
    <source>
        <dbReference type="PROSITE" id="PS51272"/>
    </source>
</evidence>
<dbReference type="InterPro" id="IPR001119">
    <property type="entry name" value="SLH_dom"/>
</dbReference>
<feature type="transmembrane region" description="Helical" evidence="2">
    <location>
        <begin position="386"/>
        <end position="404"/>
    </location>
</feature>
<evidence type="ECO:0000256" key="2">
    <source>
        <dbReference type="SAM" id="Phobius"/>
    </source>
</evidence>
<dbReference type="PANTHER" id="PTHR43308:SF1">
    <property type="entry name" value="OUTER MEMBRANE PROTEIN ALPHA"/>
    <property type="match status" value="1"/>
</dbReference>
<dbReference type="EMBL" id="LGFG01000041">
    <property type="protein sequence ID" value="KUK23211.1"/>
    <property type="molecule type" value="Genomic_DNA"/>
</dbReference>
<dbReference type="PANTHER" id="PTHR43308">
    <property type="entry name" value="OUTER MEMBRANE PROTEIN ALPHA-RELATED"/>
    <property type="match status" value="1"/>
</dbReference>
<dbReference type="Pfam" id="PF00395">
    <property type="entry name" value="SLH"/>
    <property type="match status" value="1"/>
</dbReference>
<evidence type="ECO:0000256" key="1">
    <source>
        <dbReference type="SAM" id="Coils"/>
    </source>
</evidence>
<dbReference type="AlphaFoldDB" id="A0A124FG17"/>
<evidence type="ECO:0000313" key="4">
    <source>
        <dbReference type="EMBL" id="KUK23211.1"/>
    </source>
</evidence>
<dbReference type="PATRIC" id="fig|93930.3.peg.1537"/>
<dbReference type="Gene3D" id="1.10.287.1490">
    <property type="match status" value="1"/>
</dbReference>
<gene>
    <name evidence="4" type="ORF">XD57_0688</name>
</gene>